<evidence type="ECO:0000313" key="13">
    <source>
        <dbReference type="Proteomes" id="UP001055093"/>
    </source>
</evidence>
<gene>
    <name evidence="10 12" type="primary">hisH</name>
    <name evidence="12" type="ORF">BGCPKDLD_2260</name>
</gene>
<dbReference type="CDD" id="cd01748">
    <property type="entry name" value="GATase1_IGP_Synthase"/>
    <property type="match status" value="1"/>
</dbReference>
<dbReference type="RefSeq" id="WP_137831524.1">
    <property type="nucleotide sequence ID" value="NZ_BPRE01000006.1"/>
</dbReference>
<comment type="caution">
    <text evidence="12">The sequence shown here is derived from an EMBL/GenBank/DDBJ whole genome shotgun (WGS) entry which is preliminary data.</text>
</comment>
<reference evidence="12" key="1">
    <citation type="journal article" date="2021" name="Front. Microbiol.">
        <title>Comprehensive Comparative Genomics and Phenotyping of Methylobacterium Species.</title>
        <authorList>
            <person name="Alessa O."/>
            <person name="Ogura Y."/>
            <person name="Fujitani Y."/>
            <person name="Takami H."/>
            <person name="Hayashi T."/>
            <person name="Sahin N."/>
            <person name="Tani A."/>
        </authorList>
    </citation>
    <scope>NUCLEOTIDE SEQUENCE</scope>
    <source>
        <strain evidence="12">DSM 14458</strain>
    </source>
</reference>
<evidence type="ECO:0000256" key="8">
    <source>
        <dbReference type="ARBA" id="ARBA00047838"/>
    </source>
</evidence>
<dbReference type="Pfam" id="PF00117">
    <property type="entry name" value="GATase"/>
    <property type="match status" value="1"/>
</dbReference>
<evidence type="ECO:0000256" key="1">
    <source>
        <dbReference type="ARBA" id="ARBA00005091"/>
    </source>
</evidence>
<dbReference type="SUPFAM" id="SSF52317">
    <property type="entry name" value="Class I glutamine amidotransferase-like"/>
    <property type="match status" value="1"/>
</dbReference>
<protein>
    <recommendedName>
        <fullName evidence="10">Imidazole glycerol phosphate synthase subunit HisH</fullName>
        <ecNumber evidence="10">4.3.2.10</ecNumber>
    </recommendedName>
    <alternativeName>
        <fullName evidence="10">IGP synthase glutaminase subunit</fullName>
        <ecNumber evidence="10">3.5.1.2</ecNumber>
    </alternativeName>
    <alternativeName>
        <fullName evidence="10">IGP synthase subunit HisH</fullName>
    </alternativeName>
    <alternativeName>
        <fullName evidence="10">ImGP synthase subunit HisH</fullName>
        <shortName evidence="10">IGPS subunit HisH</shortName>
    </alternativeName>
</protein>
<evidence type="ECO:0000256" key="5">
    <source>
        <dbReference type="ARBA" id="ARBA00022962"/>
    </source>
</evidence>
<dbReference type="InterPro" id="IPR010139">
    <property type="entry name" value="Imidazole-glycPsynth_HisH"/>
</dbReference>
<evidence type="ECO:0000259" key="11">
    <source>
        <dbReference type="Pfam" id="PF00117"/>
    </source>
</evidence>
<evidence type="ECO:0000256" key="7">
    <source>
        <dbReference type="ARBA" id="ARBA00023239"/>
    </source>
</evidence>
<evidence type="ECO:0000256" key="4">
    <source>
        <dbReference type="ARBA" id="ARBA00022801"/>
    </source>
</evidence>
<dbReference type="HAMAP" id="MF_00278">
    <property type="entry name" value="HisH"/>
    <property type="match status" value="1"/>
</dbReference>
<comment type="pathway">
    <text evidence="1 10">Amino-acid biosynthesis; L-histidine biosynthesis; L-histidine from 5-phospho-alpha-D-ribose 1-diphosphate: step 5/9.</text>
</comment>
<accession>A0ABQ4UU62</accession>
<evidence type="ECO:0000256" key="2">
    <source>
        <dbReference type="ARBA" id="ARBA00011152"/>
    </source>
</evidence>
<reference evidence="12" key="2">
    <citation type="submission" date="2021-08" db="EMBL/GenBank/DDBJ databases">
        <authorList>
            <person name="Tani A."/>
            <person name="Ola A."/>
            <person name="Ogura Y."/>
            <person name="Katsura K."/>
            <person name="Hayashi T."/>
        </authorList>
    </citation>
    <scope>NUCLEOTIDE SEQUENCE</scope>
    <source>
        <strain evidence="12">DSM 14458</strain>
    </source>
</reference>
<evidence type="ECO:0000256" key="9">
    <source>
        <dbReference type="ARBA" id="ARBA00049534"/>
    </source>
</evidence>
<name>A0ABQ4UU62_9HYPH</name>
<proteinExistence type="inferred from homology"/>
<dbReference type="Gene3D" id="3.40.50.880">
    <property type="match status" value="1"/>
</dbReference>
<comment type="subunit">
    <text evidence="2 10">Heterodimer of HisH and HisF.</text>
</comment>
<keyword evidence="3 10" id="KW-0028">Amino-acid biosynthesis</keyword>
<keyword evidence="7 10" id="KW-0456">Lyase</keyword>
<dbReference type="NCBIfam" id="TIGR01855">
    <property type="entry name" value="IMP_synth_hisH"/>
    <property type="match status" value="1"/>
</dbReference>
<feature type="domain" description="Glutamine amidotransferase" evidence="11">
    <location>
        <begin position="12"/>
        <end position="220"/>
    </location>
</feature>
<dbReference type="PIRSF" id="PIRSF000495">
    <property type="entry name" value="Amidotransf_hisH"/>
    <property type="match status" value="1"/>
</dbReference>
<dbReference type="Proteomes" id="UP001055093">
    <property type="component" value="Unassembled WGS sequence"/>
</dbReference>
<keyword evidence="6 10" id="KW-0368">Histidine biosynthesis</keyword>
<comment type="function">
    <text evidence="10">IGPS catalyzes the conversion of PRFAR and glutamine to IGP, AICAR and glutamate. The HisH subunit catalyzes the hydrolysis of glutamine to glutamate and ammonia as part of the synthesis of IGP and AICAR. The resulting ammonia molecule is channeled to the active site of HisF.</text>
</comment>
<comment type="catalytic activity">
    <reaction evidence="9 10">
        <text>L-glutamine + H2O = L-glutamate + NH4(+)</text>
        <dbReference type="Rhea" id="RHEA:15889"/>
        <dbReference type="ChEBI" id="CHEBI:15377"/>
        <dbReference type="ChEBI" id="CHEBI:28938"/>
        <dbReference type="ChEBI" id="CHEBI:29985"/>
        <dbReference type="ChEBI" id="CHEBI:58359"/>
        <dbReference type="EC" id="3.5.1.2"/>
    </reaction>
</comment>
<keyword evidence="13" id="KW-1185">Reference proteome</keyword>
<feature type="active site" evidence="10">
    <location>
        <position position="206"/>
    </location>
</feature>
<dbReference type="InterPro" id="IPR029062">
    <property type="entry name" value="Class_I_gatase-like"/>
</dbReference>
<dbReference type="InterPro" id="IPR017926">
    <property type="entry name" value="GATASE"/>
</dbReference>
<dbReference type="PANTHER" id="PTHR42701">
    <property type="entry name" value="IMIDAZOLE GLYCEROL PHOSPHATE SYNTHASE SUBUNIT HISH"/>
    <property type="match status" value="1"/>
</dbReference>
<feature type="active site" description="Nucleophile" evidence="10">
    <location>
        <position position="96"/>
    </location>
</feature>
<dbReference type="EMBL" id="BPRE01000006">
    <property type="protein sequence ID" value="GJE75673.1"/>
    <property type="molecule type" value="Genomic_DNA"/>
</dbReference>
<keyword evidence="10" id="KW-0963">Cytoplasm</keyword>
<comment type="subcellular location">
    <subcellularLocation>
        <location evidence="10">Cytoplasm</location>
    </subcellularLocation>
</comment>
<organism evidence="12 13">
    <name type="scientific">Methylorubrum suomiense</name>
    <dbReference type="NCBI Taxonomy" id="144191"/>
    <lineage>
        <taxon>Bacteria</taxon>
        <taxon>Pseudomonadati</taxon>
        <taxon>Pseudomonadota</taxon>
        <taxon>Alphaproteobacteria</taxon>
        <taxon>Hyphomicrobiales</taxon>
        <taxon>Methylobacteriaceae</taxon>
        <taxon>Methylorubrum</taxon>
    </lineage>
</organism>
<feature type="active site" evidence="10">
    <location>
        <position position="204"/>
    </location>
</feature>
<dbReference type="PANTHER" id="PTHR42701:SF1">
    <property type="entry name" value="IMIDAZOLE GLYCEROL PHOSPHATE SYNTHASE SUBUNIT HISH"/>
    <property type="match status" value="1"/>
</dbReference>
<dbReference type="PROSITE" id="PS51273">
    <property type="entry name" value="GATASE_TYPE_1"/>
    <property type="match status" value="1"/>
</dbReference>
<dbReference type="EC" id="4.3.2.10" evidence="10"/>
<evidence type="ECO:0000256" key="6">
    <source>
        <dbReference type="ARBA" id="ARBA00023102"/>
    </source>
</evidence>
<comment type="catalytic activity">
    <reaction evidence="8 10">
        <text>5-[(5-phospho-1-deoxy-D-ribulos-1-ylimino)methylamino]-1-(5-phospho-beta-D-ribosyl)imidazole-4-carboxamide + L-glutamine = D-erythro-1-(imidazol-4-yl)glycerol 3-phosphate + 5-amino-1-(5-phospho-beta-D-ribosyl)imidazole-4-carboxamide + L-glutamate + H(+)</text>
        <dbReference type="Rhea" id="RHEA:24793"/>
        <dbReference type="ChEBI" id="CHEBI:15378"/>
        <dbReference type="ChEBI" id="CHEBI:29985"/>
        <dbReference type="ChEBI" id="CHEBI:58278"/>
        <dbReference type="ChEBI" id="CHEBI:58359"/>
        <dbReference type="ChEBI" id="CHEBI:58475"/>
        <dbReference type="ChEBI" id="CHEBI:58525"/>
        <dbReference type="EC" id="4.3.2.10"/>
    </reaction>
</comment>
<evidence type="ECO:0000313" key="12">
    <source>
        <dbReference type="EMBL" id="GJE75673.1"/>
    </source>
</evidence>
<sequence length="224" mass="23660">MSGPGNGQTVAIIDYGSGNLHSAVKAFERAAREAGQDDTRILLTDVPEAVASADRIVLPGVGAYADCRRGLDAVPGMVEALTQAVRRDGRPFLGICVGMQLMASRGLEYEETAGLGWIPGDVGPIVPADPALKIPHMGWNTLVADRAHALLDGIATGGEGLHAYFVHSFALTPAEPADVVAHAEYGGRVTAMVARDNMAGTQFHPEKSQRLGLALIANFLRWRP</sequence>
<keyword evidence="4 10" id="KW-0378">Hydrolase</keyword>
<evidence type="ECO:0000256" key="10">
    <source>
        <dbReference type="HAMAP-Rule" id="MF_00278"/>
    </source>
</evidence>
<keyword evidence="5 10" id="KW-0315">Glutamine amidotransferase</keyword>
<evidence type="ECO:0000256" key="3">
    <source>
        <dbReference type="ARBA" id="ARBA00022605"/>
    </source>
</evidence>
<dbReference type="EC" id="3.5.1.2" evidence="10"/>